<evidence type="ECO:0000313" key="11">
    <source>
        <dbReference type="WBParaSite" id="TMUE_1000005911.1"/>
    </source>
</evidence>
<evidence type="ECO:0000256" key="4">
    <source>
        <dbReference type="ARBA" id="ARBA00023027"/>
    </source>
</evidence>
<keyword evidence="10" id="KW-1185">Reference proteome</keyword>
<feature type="domain" description="Thioredoxin" evidence="9">
    <location>
        <begin position="19"/>
        <end position="187"/>
    </location>
</feature>
<feature type="chain" id="PRO_5024348564" description="protein-disulfide reductase" evidence="8">
    <location>
        <begin position="20"/>
        <end position="188"/>
    </location>
</feature>
<protein>
    <recommendedName>
        <fullName evidence="1">protein-disulfide reductase</fullName>
        <ecNumber evidence="1">1.8.1.8</ecNumber>
    </recommendedName>
</protein>
<evidence type="ECO:0000256" key="6">
    <source>
        <dbReference type="ARBA" id="ARBA00047388"/>
    </source>
</evidence>
<dbReference type="EC" id="1.8.1.8" evidence="1"/>
<organism evidence="10 11">
    <name type="scientific">Trichuris muris</name>
    <name type="common">Mouse whipworm</name>
    <dbReference type="NCBI Taxonomy" id="70415"/>
    <lineage>
        <taxon>Eukaryota</taxon>
        <taxon>Metazoa</taxon>
        <taxon>Ecdysozoa</taxon>
        <taxon>Nematoda</taxon>
        <taxon>Enoplea</taxon>
        <taxon>Dorylaimia</taxon>
        <taxon>Trichinellida</taxon>
        <taxon>Trichuridae</taxon>
        <taxon>Trichuris</taxon>
    </lineage>
</organism>
<dbReference type="GO" id="GO:0047134">
    <property type="term" value="F:protein-disulfide reductase [NAD(P)H] activity"/>
    <property type="evidence" value="ECO:0007669"/>
    <property type="project" value="UniProtKB-EC"/>
</dbReference>
<name>A0A5S6QEV3_TRIMR</name>
<dbReference type="Gene3D" id="3.40.30.10">
    <property type="entry name" value="Glutaredoxin"/>
    <property type="match status" value="1"/>
</dbReference>
<accession>A0A5S6QEV3</accession>
<keyword evidence="2" id="KW-0677">Repeat</keyword>
<dbReference type="Pfam" id="PF13905">
    <property type="entry name" value="Thioredoxin_8"/>
    <property type="match status" value="1"/>
</dbReference>
<comment type="catalytic activity">
    <reaction evidence="7">
        <text>[protein]-dithiol + NADP(+) = [protein]-disulfide + NADPH + H(+)</text>
        <dbReference type="Rhea" id="RHEA:18753"/>
        <dbReference type="Rhea" id="RHEA-COMP:10593"/>
        <dbReference type="Rhea" id="RHEA-COMP:10594"/>
        <dbReference type="ChEBI" id="CHEBI:15378"/>
        <dbReference type="ChEBI" id="CHEBI:29950"/>
        <dbReference type="ChEBI" id="CHEBI:50058"/>
        <dbReference type="ChEBI" id="CHEBI:57783"/>
        <dbReference type="ChEBI" id="CHEBI:58349"/>
        <dbReference type="EC" id="1.8.1.8"/>
    </reaction>
</comment>
<keyword evidence="8" id="KW-0732">Signal</keyword>
<evidence type="ECO:0000256" key="2">
    <source>
        <dbReference type="ARBA" id="ARBA00022737"/>
    </source>
</evidence>
<evidence type="ECO:0000256" key="7">
    <source>
        <dbReference type="ARBA" id="ARBA00047804"/>
    </source>
</evidence>
<comment type="catalytic activity">
    <reaction evidence="6">
        <text>[protein]-dithiol + NAD(+) = [protein]-disulfide + NADH + H(+)</text>
        <dbReference type="Rhea" id="RHEA:18749"/>
        <dbReference type="Rhea" id="RHEA-COMP:10593"/>
        <dbReference type="Rhea" id="RHEA-COMP:10594"/>
        <dbReference type="ChEBI" id="CHEBI:15378"/>
        <dbReference type="ChEBI" id="CHEBI:29950"/>
        <dbReference type="ChEBI" id="CHEBI:50058"/>
        <dbReference type="ChEBI" id="CHEBI:57540"/>
        <dbReference type="ChEBI" id="CHEBI:57945"/>
        <dbReference type="EC" id="1.8.1.8"/>
    </reaction>
</comment>
<dbReference type="InterPro" id="IPR012336">
    <property type="entry name" value="Thioredoxin-like_fold"/>
</dbReference>
<comment type="similarity">
    <text evidence="5">Belongs to the nucleoredoxin family.</text>
</comment>
<dbReference type="PANTHER" id="PTHR13871:SF96">
    <property type="entry name" value="THIOREDOXIN DOMAIN-CONTAINING PROTEIN"/>
    <property type="match status" value="1"/>
</dbReference>
<keyword evidence="3" id="KW-0560">Oxidoreductase</keyword>
<dbReference type="WBParaSite" id="TMUE_1000005911.1">
    <property type="protein sequence ID" value="TMUE_1000005911.1"/>
    <property type="gene ID" value="WBGene00285994"/>
</dbReference>
<dbReference type="AlphaFoldDB" id="A0A5S6QEV3"/>
<reference evidence="11" key="1">
    <citation type="submission" date="2019-12" db="UniProtKB">
        <authorList>
            <consortium name="WormBaseParasite"/>
        </authorList>
    </citation>
    <scope>IDENTIFICATION</scope>
</reference>
<dbReference type="InterPro" id="IPR052259">
    <property type="entry name" value="Nucleoredoxin-like"/>
</dbReference>
<evidence type="ECO:0000313" key="10">
    <source>
        <dbReference type="Proteomes" id="UP000046395"/>
    </source>
</evidence>
<feature type="signal peptide" evidence="8">
    <location>
        <begin position="1"/>
        <end position="19"/>
    </location>
</feature>
<keyword evidence="4" id="KW-0520">NAD</keyword>
<evidence type="ECO:0000256" key="3">
    <source>
        <dbReference type="ARBA" id="ARBA00023002"/>
    </source>
</evidence>
<evidence type="ECO:0000256" key="5">
    <source>
        <dbReference type="ARBA" id="ARBA00025782"/>
    </source>
</evidence>
<sequence length="188" mass="21557">MSFVLTVATLVIFITKMVATSVQNNPEFGKDNHKSTMAELFNEDLMRMKNGTAISINARDQLHGKIVALYFSARWCQKCHVLTPFLKDIYNDVGQDNFEIVYVSHDNSEREQEEYMRKSHGDWLFIPFGELLIDDLNDKYNVRGLPALIIIKESCDLVTKNGTSDIIDYIAKPSVELLEKWNNTVCTK</sequence>
<dbReference type="Proteomes" id="UP000046395">
    <property type="component" value="Unassembled WGS sequence"/>
</dbReference>
<dbReference type="InterPro" id="IPR013766">
    <property type="entry name" value="Thioredoxin_domain"/>
</dbReference>
<dbReference type="SUPFAM" id="SSF52833">
    <property type="entry name" value="Thioredoxin-like"/>
    <property type="match status" value="1"/>
</dbReference>
<dbReference type="PROSITE" id="PS51352">
    <property type="entry name" value="THIOREDOXIN_2"/>
    <property type="match status" value="1"/>
</dbReference>
<dbReference type="InterPro" id="IPR036249">
    <property type="entry name" value="Thioredoxin-like_sf"/>
</dbReference>
<dbReference type="STRING" id="70415.A0A5S6QEV3"/>
<proteinExistence type="inferred from homology"/>
<evidence type="ECO:0000256" key="1">
    <source>
        <dbReference type="ARBA" id="ARBA00012612"/>
    </source>
</evidence>
<evidence type="ECO:0000259" key="9">
    <source>
        <dbReference type="PROSITE" id="PS51352"/>
    </source>
</evidence>
<evidence type="ECO:0000256" key="8">
    <source>
        <dbReference type="SAM" id="SignalP"/>
    </source>
</evidence>
<dbReference type="PANTHER" id="PTHR13871">
    <property type="entry name" value="THIOREDOXIN"/>
    <property type="match status" value="1"/>
</dbReference>